<organism evidence="2 3">
    <name type="scientific">Acholeplasma laidlawii</name>
    <dbReference type="NCBI Taxonomy" id="2148"/>
    <lineage>
        <taxon>Bacteria</taxon>
        <taxon>Bacillati</taxon>
        <taxon>Mycoplasmatota</taxon>
        <taxon>Mollicutes</taxon>
        <taxon>Acholeplasmatales</taxon>
        <taxon>Acholeplasmataceae</taxon>
        <taxon>Acholeplasma</taxon>
    </lineage>
</organism>
<evidence type="ECO:0000256" key="1">
    <source>
        <dbReference type="SAM" id="Coils"/>
    </source>
</evidence>
<dbReference type="Proteomes" id="UP000315938">
    <property type="component" value="Unassembled WGS sequence"/>
</dbReference>
<feature type="coiled-coil region" evidence="1">
    <location>
        <begin position="480"/>
        <end position="593"/>
    </location>
</feature>
<dbReference type="GeneID" id="41339258"/>
<evidence type="ECO:0000313" key="2">
    <source>
        <dbReference type="EMBL" id="TRX99462.1"/>
    </source>
</evidence>
<keyword evidence="1" id="KW-0175">Coiled coil</keyword>
<dbReference type="EMBL" id="VKID01000001">
    <property type="protein sequence ID" value="TRX99462.1"/>
    <property type="molecule type" value="Genomic_DNA"/>
</dbReference>
<protein>
    <recommendedName>
        <fullName evidence="4">DUF2357 domain-containing protein</fullName>
    </recommendedName>
</protein>
<reference evidence="2 3" key="1">
    <citation type="submission" date="2019-07" db="EMBL/GenBank/DDBJ databases">
        <title>Genome sequence of Acholeplasma laidlawii strain with increased resistance to erythromycin.</title>
        <authorList>
            <person name="Medvedeva E.S."/>
            <person name="Baranova N.B."/>
            <person name="Siniagina M.N."/>
            <person name="Mouzykantov A."/>
            <person name="Chernova O.A."/>
            <person name="Chernov V.M."/>
        </authorList>
    </citation>
    <scope>NUCLEOTIDE SEQUENCE [LARGE SCALE GENOMIC DNA]</scope>
    <source>
        <strain evidence="2 3">PG8REry</strain>
    </source>
</reference>
<dbReference type="AlphaFoldDB" id="A0A553IGY7"/>
<accession>A0A553IGY7</accession>
<gene>
    <name evidence="2" type="ORF">FNV44_00025</name>
</gene>
<name>A0A553IGY7_ACHLA</name>
<dbReference type="RefSeq" id="WP_012243056.1">
    <property type="nucleotide sequence ID" value="NZ_JACAOE010000001.1"/>
</dbReference>
<sequence length="609" mass="71894">MNNKERIKFFQEELSKSIDIVYDTGYYPQILKPLSIQDKDLIKHLDKLEYKKFDEDWIVKIESFFPSLNQIISNIRNTLKYEEEILPVERTRRTSNESVRHILRNTKYIKDINEDDEVYPSKVLNTVSELDYGIYENRLIMTLIDRLYHYLLKRIEAIHTHIHGYKQTNFNLENEFKLGNSVYTLNFELNAKETFDSGEVDLHNKRILERTEAAFKVVSRMFHSDFMRIMSRYKKVVPPILKTQMIQKNADFRNAYTLWLYLDRLNVLDFTLQLQEASKALSDTSIDDIDKGLMALFTSVFVHSDMGISLLDSKDVSFQSLTPIKGDAETYVERVNVTIPEMVLEANLATEYHLEKAKQLMSRKELANLVIDNNPENTNYLKQVLLDQYSIADQIFNAYLKLNQDDDVFSQLLTYKHPVKKYEEALNRYLMTKAARQVKEKLFTDAVLLEDKWINLLTELQEDAIESIIKSGEKHDETLIQNMQKEVNKTLKALEKAETSKSKKALQDQRIKNNKAIKDIQDKYQAEIKTYREIQNKRMKAEKEKIALKLTQEKLRIKEREALKRKQEREKLVKEKQLKLKKLKEAHQKLKQSIKSNVTKTLTDYKNKK</sequence>
<comment type="caution">
    <text evidence="2">The sequence shown here is derived from an EMBL/GenBank/DDBJ whole genome shotgun (WGS) entry which is preliminary data.</text>
</comment>
<proteinExistence type="predicted"/>
<evidence type="ECO:0000313" key="3">
    <source>
        <dbReference type="Proteomes" id="UP000315938"/>
    </source>
</evidence>
<evidence type="ECO:0008006" key="4">
    <source>
        <dbReference type="Google" id="ProtNLM"/>
    </source>
</evidence>